<feature type="transmembrane region" description="Helical" evidence="2">
    <location>
        <begin position="12"/>
        <end position="37"/>
    </location>
</feature>
<accession>A0ABP1PVG0</accession>
<feature type="region of interest" description="Disordered" evidence="1">
    <location>
        <begin position="458"/>
        <end position="481"/>
    </location>
</feature>
<comment type="caution">
    <text evidence="3">The sequence shown here is derived from an EMBL/GenBank/DDBJ whole genome shotgun (WGS) entry which is preliminary data.</text>
</comment>
<feature type="compositionally biased region" description="Polar residues" evidence="1">
    <location>
        <begin position="510"/>
        <end position="521"/>
    </location>
</feature>
<keyword evidence="2" id="KW-0812">Transmembrane</keyword>
<dbReference type="PANTHER" id="PTHR36694">
    <property type="entry name" value="PASIFLORA 1, ISOFORM A-RELATED"/>
    <property type="match status" value="1"/>
</dbReference>
<feature type="region of interest" description="Disordered" evidence="1">
    <location>
        <begin position="496"/>
        <end position="521"/>
    </location>
</feature>
<proteinExistence type="predicted"/>
<evidence type="ECO:0000256" key="1">
    <source>
        <dbReference type="SAM" id="MobiDB-lite"/>
    </source>
</evidence>
<name>A0ABP1PVG0_9HEXA</name>
<evidence type="ECO:0008006" key="5">
    <source>
        <dbReference type="Google" id="ProtNLM"/>
    </source>
</evidence>
<gene>
    <name evidence="3" type="ORF">ODALV1_LOCUS4259</name>
</gene>
<reference evidence="3 4" key="1">
    <citation type="submission" date="2024-08" db="EMBL/GenBank/DDBJ databases">
        <authorList>
            <person name="Cucini C."/>
            <person name="Frati F."/>
        </authorList>
    </citation>
    <scope>NUCLEOTIDE SEQUENCE [LARGE SCALE GENOMIC DNA]</scope>
</reference>
<dbReference type="Proteomes" id="UP001642540">
    <property type="component" value="Unassembled WGS sequence"/>
</dbReference>
<organism evidence="3 4">
    <name type="scientific">Orchesella dallaii</name>
    <dbReference type="NCBI Taxonomy" id="48710"/>
    <lineage>
        <taxon>Eukaryota</taxon>
        <taxon>Metazoa</taxon>
        <taxon>Ecdysozoa</taxon>
        <taxon>Arthropoda</taxon>
        <taxon>Hexapoda</taxon>
        <taxon>Collembola</taxon>
        <taxon>Entomobryomorpha</taxon>
        <taxon>Entomobryoidea</taxon>
        <taxon>Orchesellidae</taxon>
        <taxon>Orchesellinae</taxon>
        <taxon>Orchesella</taxon>
    </lineage>
</organism>
<keyword evidence="4" id="KW-1185">Reference proteome</keyword>
<evidence type="ECO:0000313" key="4">
    <source>
        <dbReference type="Proteomes" id="UP001642540"/>
    </source>
</evidence>
<evidence type="ECO:0000256" key="2">
    <source>
        <dbReference type="SAM" id="Phobius"/>
    </source>
</evidence>
<dbReference type="EMBL" id="CAXLJM020000013">
    <property type="protein sequence ID" value="CAL8079030.1"/>
    <property type="molecule type" value="Genomic_DNA"/>
</dbReference>
<feature type="transmembrane region" description="Helical" evidence="2">
    <location>
        <begin position="116"/>
        <end position="140"/>
    </location>
</feature>
<protein>
    <recommendedName>
        <fullName evidence="5">XK-related protein</fullName>
    </recommendedName>
</protein>
<sequence length="815" mass="90526">MALLKQCFCYSLRQGSFIIGSYSLVVYCVAFAVELWWIVESLLILPAPAYTLCALYFFDFIMAAILLFGLLVRQRKYLMSWTLMTVLSFFPEAGMVLFMSLYYWPAHKFEYGVIELVYWSLRAIFNIFGAVCVCSLYLTWRDEELILGRLHDLTLANVETGSTGVGVLRNGNFTGTLKGNSNLAYQNYAYVDSSPGLPDNLSYKNSNAFHSKSNSPTSLHSFFIHQQRNNYYCYHHHRYCAQCQQLSSFSDYLSSKKKTISSLPILWTEASSRIACCLAFNHQRPLVNCRGEFGGGCSSGLNCSISGNANSLGICSVARKTLNYCSSTKNYEKILSARSNQFSSVLITPSSLHQEVEIPARGNANKTVLKVASSSEPRKNDDDKKSASQTFKCTFNDMRNRESWTSSASQSVVPKIEIVICTELHGSTETKVIRPHKTYRDNRNFIRLNRCSRALSDSPRVDKTRMNPGSSAHLDQPSESVNSLTSFVVDKKSGGGSRTKLGVKSAKGKTANTMCGDSQPENNNANGGGAFRMMSFINSITKCCFSTKGNSTQSINTAGGDGDISGIYMDGSFEELSDIQATLGNRSSIALKSEFNPALLFDPAYRKSRISELGIAGIGLEPPGQIPIGTFNRMNRSRSLWNVSNEDYWNRPPPSRPVSMGYVNHIHQLDQLNAHKDCCHSVNNNSNATMNLNKQMILKGFGGCSQGYRNPIHGSATSIATSNHPGGQMHESVCGGILRDPDHRRNWLATGRRAQSVDGLNHFFHRYYGRNIAAHHNLHPGGILSSDHHSQDWSKSSLCHEEPPEDLRNYQDIAL</sequence>
<feature type="transmembrane region" description="Helical" evidence="2">
    <location>
        <begin position="83"/>
        <end position="104"/>
    </location>
</feature>
<dbReference type="PANTHER" id="PTHR36694:SF11">
    <property type="entry name" value="LP21121P-RELATED"/>
    <property type="match status" value="1"/>
</dbReference>
<keyword evidence="2" id="KW-0472">Membrane</keyword>
<feature type="transmembrane region" description="Helical" evidence="2">
    <location>
        <begin position="49"/>
        <end position="71"/>
    </location>
</feature>
<keyword evidence="2" id="KW-1133">Transmembrane helix</keyword>
<evidence type="ECO:0000313" key="3">
    <source>
        <dbReference type="EMBL" id="CAL8079030.1"/>
    </source>
</evidence>